<reference evidence="1 2" key="1">
    <citation type="journal article" date="2024" name="BMC Genomics">
        <title>De novo assembly and annotation of Popillia japonica's genome with initial clues to its potential as an invasive pest.</title>
        <authorList>
            <person name="Cucini C."/>
            <person name="Boschi S."/>
            <person name="Funari R."/>
            <person name="Cardaioli E."/>
            <person name="Iannotti N."/>
            <person name="Marturano G."/>
            <person name="Paoli F."/>
            <person name="Bruttini M."/>
            <person name="Carapelli A."/>
            <person name="Frati F."/>
            <person name="Nardi F."/>
        </authorList>
    </citation>
    <scope>NUCLEOTIDE SEQUENCE [LARGE SCALE GENOMIC DNA]</scope>
    <source>
        <strain evidence="1">DMR45628</strain>
    </source>
</reference>
<accession>A0AAW1LYE1</accession>
<evidence type="ECO:0000313" key="1">
    <source>
        <dbReference type="EMBL" id="KAK9738788.1"/>
    </source>
</evidence>
<sequence>MSPPDFRPIPKIEKTHTWTSFSIAGRAFYRLYPSHPTDEQRWYPQWYSIAGRAFYRLYPSHPTDEQRWYPQWYSKASDSGIRSLRSRETILKECKEIFQ</sequence>
<protein>
    <submittedName>
        <fullName evidence="1">Uncharacterized protein</fullName>
    </submittedName>
</protein>
<dbReference type="EMBL" id="JASPKY010000082">
    <property type="protein sequence ID" value="KAK9738788.1"/>
    <property type="molecule type" value="Genomic_DNA"/>
</dbReference>
<gene>
    <name evidence="1" type="ORF">QE152_g9543</name>
</gene>
<evidence type="ECO:0000313" key="2">
    <source>
        <dbReference type="Proteomes" id="UP001458880"/>
    </source>
</evidence>
<proteinExistence type="predicted"/>
<organism evidence="1 2">
    <name type="scientific">Popillia japonica</name>
    <name type="common">Japanese beetle</name>
    <dbReference type="NCBI Taxonomy" id="7064"/>
    <lineage>
        <taxon>Eukaryota</taxon>
        <taxon>Metazoa</taxon>
        <taxon>Ecdysozoa</taxon>
        <taxon>Arthropoda</taxon>
        <taxon>Hexapoda</taxon>
        <taxon>Insecta</taxon>
        <taxon>Pterygota</taxon>
        <taxon>Neoptera</taxon>
        <taxon>Endopterygota</taxon>
        <taxon>Coleoptera</taxon>
        <taxon>Polyphaga</taxon>
        <taxon>Scarabaeiformia</taxon>
        <taxon>Scarabaeidae</taxon>
        <taxon>Rutelinae</taxon>
        <taxon>Popillia</taxon>
    </lineage>
</organism>
<keyword evidence="2" id="KW-1185">Reference proteome</keyword>
<comment type="caution">
    <text evidence="1">The sequence shown here is derived from an EMBL/GenBank/DDBJ whole genome shotgun (WGS) entry which is preliminary data.</text>
</comment>
<dbReference type="AlphaFoldDB" id="A0AAW1LYE1"/>
<name>A0AAW1LYE1_POPJA</name>
<dbReference type="Proteomes" id="UP001458880">
    <property type="component" value="Unassembled WGS sequence"/>
</dbReference>